<protein>
    <submittedName>
        <fullName evidence="2">Uncharacterized protein</fullName>
    </submittedName>
</protein>
<comment type="caution">
    <text evidence="2">The sequence shown here is derived from an EMBL/GenBank/DDBJ whole genome shotgun (WGS) entry which is preliminary data.</text>
</comment>
<name>A0A2K0IY16_SALHO</name>
<keyword evidence="1" id="KW-0812">Transmembrane</keyword>
<keyword evidence="1" id="KW-0472">Membrane</keyword>
<gene>
    <name evidence="2" type="ORF">RK55_023870</name>
</gene>
<dbReference type="AlphaFoldDB" id="A0A2K0IY16"/>
<feature type="transmembrane region" description="Helical" evidence="1">
    <location>
        <begin position="48"/>
        <end position="68"/>
    </location>
</feature>
<keyword evidence="1" id="KW-1133">Transmembrane helix</keyword>
<reference evidence="3" key="1">
    <citation type="submission" date="2017-12" db="EMBL/GenBank/DDBJ databases">
        <title>FDA dAtabase for Regulatory Grade micrObial Sequences (FDA-ARGOS): Supporting development and validation of Infectious Disease Dx tests.</title>
        <authorList>
            <person name="Sichtig H."/>
            <person name="Tallon L."/>
            <person name="Sadzewicz L."/>
            <person name="Sengamalay N."/>
            <person name="Nagaraj S."/>
            <person name="Vavikolanu K."/>
            <person name="Aluvathingal J."/>
            <person name="Nadendla S."/>
            <person name="Pirone D.C."/>
            <person name="Hoffman M."/>
            <person name="Muruvanda T."/>
            <person name="Allard M."/>
            <person name="Evans P."/>
        </authorList>
    </citation>
    <scope>NUCLEOTIDE SEQUENCE [LARGE SCALE GENOMIC DNA]</scope>
    <source>
        <strain evidence="3">FDAARGOS_55</strain>
    </source>
</reference>
<dbReference type="EMBL" id="JWSP02000006">
    <property type="protein sequence ID" value="PNO27920.1"/>
    <property type="molecule type" value="Genomic_DNA"/>
</dbReference>
<accession>A0A2K0IY16</accession>
<evidence type="ECO:0000256" key="1">
    <source>
        <dbReference type="SAM" id="Phobius"/>
    </source>
</evidence>
<dbReference type="Proteomes" id="UP000236163">
    <property type="component" value="Unassembled WGS sequence"/>
</dbReference>
<evidence type="ECO:0000313" key="2">
    <source>
        <dbReference type="EMBL" id="PNO27920.1"/>
    </source>
</evidence>
<proteinExistence type="predicted"/>
<sequence>MAEFLLKPFFHAQITFLRGIRRCSVSGASLSTSLSGVMVDQTTDMTDFIFWWATSCAVFYSVTSPILVR</sequence>
<organism evidence="2 3">
    <name type="scientific">Salmonella enterica subsp. houtenae serovar 50:g,z51:-</name>
    <dbReference type="NCBI Taxonomy" id="1173947"/>
    <lineage>
        <taxon>Bacteria</taxon>
        <taxon>Pseudomonadati</taxon>
        <taxon>Pseudomonadota</taxon>
        <taxon>Gammaproteobacteria</taxon>
        <taxon>Enterobacterales</taxon>
        <taxon>Enterobacteriaceae</taxon>
        <taxon>Salmonella</taxon>
    </lineage>
</organism>
<evidence type="ECO:0000313" key="3">
    <source>
        <dbReference type="Proteomes" id="UP000236163"/>
    </source>
</evidence>